<gene>
    <name evidence="1" type="ORF">BCF33_0984</name>
</gene>
<keyword evidence="2" id="KW-1185">Reference proteome</keyword>
<dbReference type="InterPro" id="IPR021508">
    <property type="entry name" value="Gp17-like"/>
</dbReference>
<comment type="caution">
    <text evidence="1">The sequence shown here is derived from an EMBL/GenBank/DDBJ whole genome shotgun (WGS) entry which is preliminary data.</text>
</comment>
<dbReference type="RefSeq" id="WP_106159751.1">
    <property type="nucleotide sequence ID" value="NZ_PVTT01000001.1"/>
</dbReference>
<name>A0A2T0X8U9_9RHOB</name>
<accession>A0A2T0X8U9</accession>
<reference evidence="1 2" key="1">
    <citation type="submission" date="2018-03" db="EMBL/GenBank/DDBJ databases">
        <title>Genomic Encyclopedia of Archaeal and Bacterial Type Strains, Phase II (KMG-II): from individual species to whole genera.</title>
        <authorList>
            <person name="Goeker M."/>
        </authorList>
    </citation>
    <scope>NUCLEOTIDE SEQUENCE [LARGE SCALE GENOMIC DNA]</scope>
    <source>
        <strain evidence="1 2">DSM 29318</strain>
    </source>
</reference>
<dbReference type="InterPro" id="IPR053745">
    <property type="entry name" value="Viral_Tail_Comp_sf"/>
</dbReference>
<evidence type="ECO:0000313" key="1">
    <source>
        <dbReference type="EMBL" id="PRY95366.1"/>
    </source>
</evidence>
<proteinExistence type="predicted"/>
<dbReference type="Gene3D" id="3.30.2000.30">
    <property type="match status" value="1"/>
</dbReference>
<dbReference type="Proteomes" id="UP000238801">
    <property type="component" value="Unassembled WGS sequence"/>
</dbReference>
<sequence>MSWAGSADLQAAIWTRLDGALAVPVHDAPPPGPLPDLWVSLGAEDGRDASDASGVIRDVVLRIEVRGAAAGFAALKRVAAEVEAALAAPPALPEGRVVWLRLRRTRTAHGARGRAVRMDWDVRVEGPAWGGE</sequence>
<evidence type="ECO:0000313" key="2">
    <source>
        <dbReference type="Proteomes" id="UP000238801"/>
    </source>
</evidence>
<protein>
    <submittedName>
        <fullName evidence="1">Uncharacterized protein DUF3168</fullName>
    </submittedName>
</protein>
<dbReference type="EMBL" id="PVTT01000001">
    <property type="protein sequence ID" value="PRY95366.1"/>
    <property type="molecule type" value="Genomic_DNA"/>
</dbReference>
<organism evidence="1 2">
    <name type="scientific">Hasllibacter halocynthiae</name>
    <dbReference type="NCBI Taxonomy" id="595589"/>
    <lineage>
        <taxon>Bacteria</taxon>
        <taxon>Pseudomonadati</taxon>
        <taxon>Pseudomonadota</taxon>
        <taxon>Alphaproteobacteria</taxon>
        <taxon>Rhodobacterales</taxon>
        <taxon>Roseobacteraceae</taxon>
        <taxon>Hasllibacter</taxon>
    </lineage>
</organism>
<dbReference type="Pfam" id="PF11367">
    <property type="entry name" value="Tail_completion_gp17"/>
    <property type="match status" value="1"/>
</dbReference>
<dbReference type="OrthoDB" id="7644395at2"/>
<dbReference type="AlphaFoldDB" id="A0A2T0X8U9"/>